<dbReference type="PROSITE" id="PS01348">
    <property type="entry name" value="MRAY_2"/>
    <property type="match status" value="1"/>
</dbReference>
<sequence length="387" mass="42293">MEKILFALTSFLICFILTPAVIYFFVKNRITDTPGGRKIHKASTPSMGGIPIMIGVLFAALLWFTFSELNQSRSILFAVTIMFIVGLRDDLVNLSAFHKLVGQMAAALLVVVYGGVQLTSLYGLFGVYELPVYIGIPVSLFTVIVLTNAFNLIDGVDGLAGMCSLLALTFFGTWFELNDQHLYAAIAATFAGGIVGFLMFNWSPAKIFMGDTGALAIGLLLASFAVLFIESNYALNASSPIKFSGSVATGVAVMILPIFDTARIFVKRVRKGKSPLSPDKSHVHHFIMRMGFEHRHITLILTSINFMFVAIAIVGKSYSDSIMLPIVIGTAIFLGLSLDYLVLRSVKNKVRKSPKLLVNKKFPGAKVPTNHPIVEKTLIETENILQN</sequence>
<proteinExistence type="predicted"/>
<feature type="transmembrane region" description="Helical" evidence="7">
    <location>
        <begin position="72"/>
        <end position="88"/>
    </location>
</feature>
<dbReference type="InterPro" id="IPR018480">
    <property type="entry name" value="PNAcMuramoyl-5peptid_Trfase_CS"/>
</dbReference>
<keyword evidence="6 7" id="KW-0472">Membrane</keyword>
<organism evidence="8 9">
    <name type="scientific">Imperialibacter roseus</name>
    <dbReference type="NCBI Taxonomy" id="1324217"/>
    <lineage>
        <taxon>Bacteria</taxon>
        <taxon>Pseudomonadati</taxon>
        <taxon>Bacteroidota</taxon>
        <taxon>Cytophagia</taxon>
        <taxon>Cytophagales</taxon>
        <taxon>Flammeovirgaceae</taxon>
        <taxon>Imperialibacter</taxon>
    </lineage>
</organism>
<feature type="transmembrane region" description="Helical" evidence="7">
    <location>
        <begin position="297"/>
        <end position="315"/>
    </location>
</feature>
<dbReference type="InterPro" id="IPR000715">
    <property type="entry name" value="Glycosyl_transferase_4"/>
</dbReference>
<name>A0ABZ0IN79_9BACT</name>
<keyword evidence="3 8" id="KW-0808">Transferase</keyword>
<protein>
    <submittedName>
        <fullName evidence="8">MraY family glycosyltransferase</fullName>
        <ecNumber evidence="8">2.7.8.-</ecNumber>
    </submittedName>
</protein>
<evidence type="ECO:0000256" key="7">
    <source>
        <dbReference type="SAM" id="Phobius"/>
    </source>
</evidence>
<feature type="transmembrane region" description="Helical" evidence="7">
    <location>
        <begin position="214"/>
        <end position="235"/>
    </location>
</feature>
<dbReference type="CDD" id="cd06853">
    <property type="entry name" value="GT_WecA_like"/>
    <property type="match status" value="1"/>
</dbReference>
<evidence type="ECO:0000256" key="4">
    <source>
        <dbReference type="ARBA" id="ARBA00022692"/>
    </source>
</evidence>
<dbReference type="PANTHER" id="PTHR22926">
    <property type="entry name" value="PHOSPHO-N-ACETYLMURAMOYL-PENTAPEPTIDE-TRANSFERASE"/>
    <property type="match status" value="1"/>
</dbReference>
<feature type="transmembrane region" description="Helical" evidence="7">
    <location>
        <begin position="247"/>
        <end position="266"/>
    </location>
</feature>
<dbReference type="RefSeq" id="WP_317489186.1">
    <property type="nucleotide sequence ID" value="NZ_CP136051.1"/>
</dbReference>
<comment type="subcellular location">
    <subcellularLocation>
        <location evidence="1">Cell membrane</location>
        <topology evidence="1">Multi-pass membrane protein</topology>
    </subcellularLocation>
</comment>
<reference evidence="8 9" key="1">
    <citation type="journal article" date="2023" name="Microbiol. Resour. Announc.">
        <title>Complete Genome Sequence of Imperialibacter roseus strain P4T.</title>
        <authorList>
            <person name="Tizabi D.R."/>
            <person name="Bachvaroff T."/>
            <person name="Hill R.T."/>
        </authorList>
    </citation>
    <scope>NUCLEOTIDE SEQUENCE [LARGE SCALE GENOMIC DNA]</scope>
    <source>
        <strain evidence="8 9">P4T</strain>
    </source>
</reference>
<dbReference type="EMBL" id="CP136051">
    <property type="protein sequence ID" value="WOK06465.1"/>
    <property type="molecule type" value="Genomic_DNA"/>
</dbReference>
<evidence type="ECO:0000256" key="3">
    <source>
        <dbReference type="ARBA" id="ARBA00022679"/>
    </source>
</evidence>
<feature type="transmembrane region" description="Helical" evidence="7">
    <location>
        <begin position="321"/>
        <end position="343"/>
    </location>
</feature>
<dbReference type="GO" id="GO:0016740">
    <property type="term" value="F:transferase activity"/>
    <property type="evidence" value="ECO:0007669"/>
    <property type="project" value="UniProtKB-KW"/>
</dbReference>
<keyword evidence="9" id="KW-1185">Reference proteome</keyword>
<dbReference type="EC" id="2.7.8.-" evidence="8"/>
<evidence type="ECO:0000256" key="2">
    <source>
        <dbReference type="ARBA" id="ARBA00022475"/>
    </source>
</evidence>
<dbReference type="PANTHER" id="PTHR22926:SF3">
    <property type="entry name" value="UNDECAPRENYL-PHOSPHATE ALPHA-N-ACETYLGLUCOSAMINYL 1-PHOSPHATE TRANSFERASE"/>
    <property type="match status" value="1"/>
</dbReference>
<feature type="transmembrane region" description="Helical" evidence="7">
    <location>
        <begin position="130"/>
        <end position="151"/>
    </location>
</feature>
<evidence type="ECO:0000313" key="9">
    <source>
        <dbReference type="Proteomes" id="UP001302349"/>
    </source>
</evidence>
<feature type="transmembrane region" description="Helical" evidence="7">
    <location>
        <begin position="181"/>
        <end position="202"/>
    </location>
</feature>
<feature type="transmembrane region" description="Helical" evidence="7">
    <location>
        <begin position="158"/>
        <end position="175"/>
    </location>
</feature>
<evidence type="ECO:0000256" key="1">
    <source>
        <dbReference type="ARBA" id="ARBA00004651"/>
    </source>
</evidence>
<keyword evidence="2" id="KW-1003">Cell membrane</keyword>
<keyword evidence="4 7" id="KW-0812">Transmembrane</keyword>
<dbReference type="PROSITE" id="PS01347">
    <property type="entry name" value="MRAY_1"/>
    <property type="match status" value="1"/>
</dbReference>
<evidence type="ECO:0000256" key="6">
    <source>
        <dbReference type="ARBA" id="ARBA00023136"/>
    </source>
</evidence>
<dbReference type="Pfam" id="PF00953">
    <property type="entry name" value="Glycos_transf_4"/>
    <property type="match status" value="1"/>
</dbReference>
<feature type="transmembrane region" description="Helical" evidence="7">
    <location>
        <begin position="100"/>
        <end position="124"/>
    </location>
</feature>
<gene>
    <name evidence="8" type="ORF">RT717_25655</name>
</gene>
<keyword evidence="5 7" id="KW-1133">Transmembrane helix</keyword>
<feature type="transmembrane region" description="Helical" evidence="7">
    <location>
        <begin position="6"/>
        <end position="26"/>
    </location>
</feature>
<evidence type="ECO:0000256" key="5">
    <source>
        <dbReference type="ARBA" id="ARBA00022989"/>
    </source>
</evidence>
<accession>A0ABZ0IN79</accession>
<dbReference type="Proteomes" id="UP001302349">
    <property type="component" value="Chromosome"/>
</dbReference>
<feature type="transmembrane region" description="Helical" evidence="7">
    <location>
        <begin position="47"/>
        <end position="66"/>
    </location>
</feature>
<evidence type="ECO:0000313" key="8">
    <source>
        <dbReference type="EMBL" id="WOK06465.1"/>
    </source>
</evidence>